<sequence length="153" mass="16989">MAHRLRLDGRTAAATGAASRIGRAIVIAFFVFGCASEEPLDGQGWRREPPTLDESWDKDCSGEHDWNGCDDCNPCTWDAWCDPDEWDAWIPEWCREVATLGHAVCVHFDRTTPEEQINDCFPITPVTDVRAGKCCAGRCVDNVSECETDPVSP</sequence>
<reference evidence="1 2" key="1">
    <citation type="submission" date="2023-04" db="EMBL/GenBank/DDBJ databases">
        <title>The genome sequence of Polyangium sorediatum DSM14670.</title>
        <authorList>
            <person name="Zhang X."/>
        </authorList>
    </citation>
    <scope>NUCLEOTIDE SEQUENCE [LARGE SCALE GENOMIC DNA]</scope>
    <source>
        <strain evidence="1 2">DSM 14670</strain>
    </source>
</reference>
<dbReference type="Proteomes" id="UP001160301">
    <property type="component" value="Unassembled WGS sequence"/>
</dbReference>
<name>A0ABT6NWR6_9BACT</name>
<keyword evidence="2" id="KW-1185">Reference proteome</keyword>
<gene>
    <name evidence="1" type="ORF">QHF89_24970</name>
</gene>
<comment type="caution">
    <text evidence="1">The sequence shown here is derived from an EMBL/GenBank/DDBJ whole genome shotgun (WGS) entry which is preliminary data.</text>
</comment>
<evidence type="ECO:0008006" key="3">
    <source>
        <dbReference type="Google" id="ProtNLM"/>
    </source>
</evidence>
<proteinExistence type="predicted"/>
<dbReference type="RefSeq" id="WP_136967848.1">
    <property type="nucleotide sequence ID" value="NZ_JARZHI010000023.1"/>
</dbReference>
<dbReference type="PROSITE" id="PS51257">
    <property type="entry name" value="PROKAR_LIPOPROTEIN"/>
    <property type="match status" value="1"/>
</dbReference>
<protein>
    <recommendedName>
        <fullName evidence="3">Lipoprotein</fullName>
    </recommendedName>
</protein>
<organism evidence="1 2">
    <name type="scientific">Polyangium sorediatum</name>
    <dbReference type="NCBI Taxonomy" id="889274"/>
    <lineage>
        <taxon>Bacteria</taxon>
        <taxon>Pseudomonadati</taxon>
        <taxon>Myxococcota</taxon>
        <taxon>Polyangia</taxon>
        <taxon>Polyangiales</taxon>
        <taxon>Polyangiaceae</taxon>
        <taxon>Polyangium</taxon>
    </lineage>
</organism>
<accession>A0ABT6NWR6</accession>
<dbReference type="EMBL" id="JARZHI010000023">
    <property type="protein sequence ID" value="MDI1432773.1"/>
    <property type="molecule type" value="Genomic_DNA"/>
</dbReference>
<evidence type="ECO:0000313" key="2">
    <source>
        <dbReference type="Proteomes" id="UP001160301"/>
    </source>
</evidence>
<evidence type="ECO:0000313" key="1">
    <source>
        <dbReference type="EMBL" id="MDI1432773.1"/>
    </source>
</evidence>